<evidence type="ECO:0000313" key="3">
    <source>
        <dbReference type="Proteomes" id="UP000266673"/>
    </source>
</evidence>
<feature type="region of interest" description="Disordered" evidence="1">
    <location>
        <begin position="103"/>
        <end position="126"/>
    </location>
</feature>
<dbReference type="AlphaFoldDB" id="A0A397VXS5"/>
<evidence type="ECO:0000256" key="1">
    <source>
        <dbReference type="SAM" id="MobiDB-lite"/>
    </source>
</evidence>
<evidence type="ECO:0000313" key="2">
    <source>
        <dbReference type="EMBL" id="RIB27390.1"/>
    </source>
</evidence>
<reference evidence="2 3" key="1">
    <citation type="submission" date="2018-06" db="EMBL/GenBank/DDBJ databases">
        <title>Comparative genomics reveals the genomic features of Rhizophagus irregularis, R. cerebriforme, R. diaphanum and Gigaspora rosea, and their symbiotic lifestyle signature.</title>
        <authorList>
            <person name="Morin E."/>
            <person name="San Clemente H."/>
            <person name="Chen E.C.H."/>
            <person name="De La Providencia I."/>
            <person name="Hainaut M."/>
            <person name="Kuo A."/>
            <person name="Kohler A."/>
            <person name="Murat C."/>
            <person name="Tang N."/>
            <person name="Roy S."/>
            <person name="Loubradou J."/>
            <person name="Henrissat B."/>
            <person name="Grigoriev I.V."/>
            <person name="Corradi N."/>
            <person name="Roux C."/>
            <person name="Martin F.M."/>
        </authorList>
    </citation>
    <scope>NUCLEOTIDE SEQUENCE [LARGE SCALE GENOMIC DNA]</scope>
    <source>
        <strain evidence="2 3">DAOM 194757</strain>
    </source>
</reference>
<comment type="caution">
    <text evidence="2">The sequence shown here is derived from an EMBL/GenBank/DDBJ whole genome shotgun (WGS) entry which is preliminary data.</text>
</comment>
<organism evidence="2 3">
    <name type="scientific">Gigaspora rosea</name>
    <dbReference type="NCBI Taxonomy" id="44941"/>
    <lineage>
        <taxon>Eukaryota</taxon>
        <taxon>Fungi</taxon>
        <taxon>Fungi incertae sedis</taxon>
        <taxon>Mucoromycota</taxon>
        <taxon>Glomeromycotina</taxon>
        <taxon>Glomeromycetes</taxon>
        <taxon>Diversisporales</taxon>
        <taxon>Gigasporaceae</taxon>
        <taxon>Gigaspora</taxon>
    </lineage>
</organism>
<dbReference type="Proteomes" id="UP000266673">
    <property type="component" value="Unassembled WGS sequence"/>
</dbReference>
<dbReference type="EMBL" id="QKWP01000100">
    <property type="protein sequence ID" value="RIB27390.1"/>
    <property type="molecule type" value="Genomic_DNA"/>
</dbReference>
<proteinExistence type="predicted"/>
<keyword evidence="3" id="KW-1185">Reference proteome</keyword>
<accession>A0A397VXS5</accession>
<gene>
    <name evidence="2" type="ORF">C2G38_2257374</name>
</gene>
<name>A0A397VXS5_9GLOM</name>
<sequence>MPYSNFLPDNSQNYAASNLPVNPGLNIPQTVPPNFPTVNMPNAAPYNNVNSGSNGNFVNQQQEALQALLSLDAKLPPVNNSTSTEQNKQPTYVNISDIDVPFFAGGSRTTKHRHKRRREEEEDLELEVEETLEQLLEQEKKAKKERKKLM</sequence>
<protein>
    <submittedName>
        <fullName evidence="2">Uncharacterized protein</fullName>
    </submittedName>
</protein>